<dbReference type="Proteomes" id="UP000013251">
    <property type="component" value="Unassembled WGS sequence"/>
</dbReference>
<evidence type="ECO:0000313" key="2">
    <source>
        <dbReference type="EMBL" id="ENV97945.1"/>
    </source>
</evidence>
<dbReference type="PANTHER" id="PTHR11102">
    <property type="entry name" value="SEL-1-LIKE PROTEIN"/>
    <property type="match status" value="1"/>
</dbReference>
<dbReference type="SUPFAM" id="SSF81901">
    <property type="entry name" value="HCP-like"/>
    <property type="match status" value="1"/>
</dbReference>
<dbReference type="AlphaFoldDB" id="N9EZ51"/>
<gene>
    <name evidence="2" type="ORF">F938_01355</name>
</gene>
<dbReference type="EMBL" id="APQG01000018">
    <property type="protein sequence ID" value="ENV97945.1"/>
    <property type="molecule type" value="Genomic_DNA"/>
</dbReference>
<evidence type="ECO:0000256" key="1">
    <source>
        <dbReference type="SAM" id="MobiDB-lite"/>
    </source>
</evidence>
<sequence>MKAAEQGDVESQNDIGISYEKGEGVDRDPIQALIWFEKAAKNGNIEAQYNAALKYYSGGGVVQNYDKSIKYAEMAASNGNKPAVELLLNIYSDENNPKYNPEKANYWKPKLE</sequence>
<feature type="region of interest" description="Disordered" evidence="1">
    <location>
        <begin position="1"/>
        <end position="21"/>
    </location>
</feature>
<evidence type="ECO:0008006" key="4">
    <source>
        <dbReference type="Google" id="ProtNLM"/>
    </source>
</evidence>
<dbReference type="PATRIC" id="fig|1217650.3.peg.1329"/>
<dbReference type="PANTHER" id="PTHR11102:SF160">
    <property type="entry name" value="ERAD-ASSOCIATED E3 UBIQUITIN-PROTEIN LIGASE COMPONENT HRD3"/>
    <property type="match status" value="1"/>
</dbReference>
<dbReference type="Gene3D" id="1.25.40.10">
    <property type="entry name" value="Tetratricopeptide repeat domain"/>
    <property type="match status" value="1"/>
</dbReference>
<dbReference type="SMART" id="SM00671">
    <property type="entry name" value="SEL1"/>
    <property type="match status" value="2"/>
</dbReference>
<keyword evidence="3" id="KW-1185">Reference proteome</keyword>
<dbReference type="InterPro" id="IPR006597">
    <property type="entry name" value="Sel1-like"/>
</dbReference>
<comment type="caution">
    <text evidence="2">The sequence shown here is derived from an EMBL/GenBank/DDBJ whole genome shotgun (WGS) entry which is preliminary data.</text>
</comment>
<accession>N9EZ51</accession>
<reference evidence="2 3" key="1">
    <citation type="submission" date="2013-02" db="EMBL/GenBank/DDBJ databases">
        <title>The Genome Sequence of Acinetobacter bereziniae CIP 70.12.</title>
        <authorList>
            <consortium name="The Broad Institute Genome Sequencing Platform"/>
            <consortium name="The Broad Institute Genome Sequencing Center for Infectious Disease"/>
            <person name="Cerqueira G."/>
            <person name="Feldgarden M."/>
            <person name="Courvalin P."/>
            <person name="Perichon B."/>
            <person name="Grillot-Courvalin C."/>
            <person name="Clermont D."/>
            <person name="Rocha E."/>
            <person name="Yoon E.-J."/>
            <person name="Nemec A."/>
            <person name="Walker B."/>
            <person name="Young S.K."/>
            <person name="Zeng Q."/>
            <person name="Gargeya S."/>
            <person name="Fitzgerald M."/>
            <person name="Haas B."/>
            <person name="Abouelleil A."/>
            <person name="Alvarado L."/>
            <person name="Arachchi H.M."/>
            <person name="Berlin A.M."/>
            <person name="Chapman S.B."/>
            <person name="Dewar J."/>
            <person name="Goldberg J."/>
            <person name="Griggs A."/>
            <person name="Gujja S."/>
            <person name="Hansen M."/>
            <person name="Howarth C."/>
            <person name="Imamovic A."/>
            <person name="Larimer J."/>
            <person name="McCowan C."/>
            <person name="Murphy C."/>
            <person name="Neiman D."/>
            <person name="Pearson M."/>
            <person name="Priest M."/>
            <person name="Roberts A."/>
            <person name="Saif S."/>
            <person name="Shea T."/>
            <person name="Sisk P."/>
            <person name="Sykes S."/>
            <person name="Wortman J."/>
            <person name="Nusbaum C."/>
            <person name="Birren B."/>
        </authorList>
    </citation>
    <scope>NUCLEOTIDE SEQUENCE [LARGE SCALE GENOMIC DNA]</scope>
    <source>
        <strain evidence="2 3">CIP 70.12</strain>
    </source>
</reference>
<dbReference type="InterPro" id="IPR050767">
    <property type="entry name" value="Sel1_AlgK"/>
</dbReference>
<evidence type="ECO:0000313" key="3">
    <source>
        <dbReference type="Proteomes" id="UP000013251"/>
    </source>
</evidence>
<proteinExistence type="predicted"/>
<name>N9EZ51_ACIBZ</name>
<dbReference type="InterPro" id="IPR011990">
    <property type="entry name" value="TPR-like_helical_dom_sf"/>
</dbReference>
<protein>
    <recommendedName>
        <fullName evidence="4">Sel1 repeat family protein</fullName>
    </recommendedName>
</protein>
<organism evidence="2 3">
    <name type="scientific">Acinetobacter bereziniae LMG 1003 = CIP 70.12</name>
    <dbReference type="NCBI Taxonomy" id="981324"/>
    <lineage>
        <taxon>Bacteria</taxon>
        <taxon>Pseudomonadati</taxon>
        <taxon>Pseudomonadota</taxon>
        <taxon>Gammaproteobacteria</taxon>
        <taxon>Moraxellales</taxon>
        <taxon>Moraxellaceae</taxon>
        <taxon>Acinetobacter</taxon>
    </lineage>
</organism>
<dbReference type="Pfam" id="PF08238">
    <property type="entry name" value="Sel1"/>
    <property type="match status" value="2"/>
</dbReference>
<dbReference type="HOGENOM" id="CLU_000288_36_12_6"/>